<dbReference type="EMBL" id="CP042425">
    <property type="protein sequence ID" value="QEL17400.1"/>
    <property type="molecule type" value="Genomic_DNA"/>
</dbReference>
<proteinExistence type="predicted"/>
<name>A0A5C1AF27_9BACT</name>
<dbReference type="KEGG" id="lrs:PX52LOC_04388"/>
<accession>A0A5C1AF27</accession>
<evidence type="ECO:0000313" key="1">
    <source>
        <dbReference type="EMBL" id="QEL17400.1"/>
    </source>
</evidence>
<dbReference type="Proteomes" id="UP000324974">
    <property type="component" value="Chromosome"/>
</dbReference>
<keyword evidence="2" id="KW-1185">Reference proteome</keyword>
<gene>
    <name evidence="1" type="ORF">PX52LOC_04388</name>
</gene>
<organism evidence="1 2">
    <name type="scientific">Limnoglobus roseus</name>
    <dbReference type="NCBI Taxonomy" id="2598579"/>
    <lineage>
        <taxon>Bacteria</taxon>
        <taxon>Pseudomonadati</taxon>
        <taxon>Planctomycetota</taxon>
        <taxon>Planctomycetia</taxon>
        <taxon>Gemmatales</taxon>
        <taxon>Gemmataceae</taxon>
        <taxon>Limnoglobus</taxon>
    </lineage>
</organism>
<dbReference type="RefSeq" id="WP_149112018.1">
    <property type="nucleotide sequence ID" value="NZ_CP042425.1"/>
</dbReference>
<evidence type="ECO:0000313" key="2">
    <source>
        <dbReference type="Proteomes" id="UP000324974"/>
    </source>
</evidence>
<dbReference type="AlphaFoldDB" id="A0A5C1AF27"/>
<reference evidence="2" key="1">
    <citation type="submission" date="2019-08" db="EMBL/GenBank/DDBJ databases">
        <title>Limnoglobus roseus gen. nov., sp. nov., a novel freshwater planctomycete with a giant genome from the family Gemmataceae.</title>
        <authorList>
            <person name="Kulichevskaya I.S."/>
            <person name="Naumoff D.G."/>
            <person name="Miroshnikov K."/>
            <person name="Ivanova A."/>
            <person name="Philippov D.A."/>
            <person name="Hakobyan A."/>
            <person name="Rijpstra I.C."/>
            <person name="Sinninghe Damste J.S."/>
            <person name="Liesack W."/>
            <person name="Dedysh S.N."/>
        </authorList>
    </citation>
    <scope>NUCLEOTIDE SEQUENCE [LARGE SCALE GENOMIC DNA]</scope>
    <source>
        <strain evidence="2">PX52</strain>
    </source>
</reference>
<sequence>MMPEMTTASKRKLAAAVDTTCDLMEAGESIEEAAARAALEHGVPPAHLKPLCYAANTAAMEGQRQHNDAVMAKAAAVDVARPENVAEIMVRRTRTHKARKKEAAADPWQAPPTPDLSFVLCNVEAYAAPTAERPAEPVPRTKTAAALARRVTDESLAAVDRFRKTATDLIASLGDFHGPSLADLRRDGEVLFGPPATTVLNWVEPMVAPARRKEAARHASTRTRSYTLLKEAVAQYADLELLARAERSARALTAEAAVLDGPITREGDRTLAVMFGVKSASDLAKWVGINAMMERSKVEDPLKTPGDVESYRDQTDTMEHEAQLRNIRLAATLGGLMSHDEILRHAPPSEVTAHYNELAKTSPIALQDQGTMRALLRKRLMAGKNAIDPYEVAQMRDLEKTYAPAPNKPQGNAVA</sequence>
<protein>
    <submittedName>
        <fullName evidence="1">Uncharacterized protein</fullName>
    </submittedName>
</protein>